<protein>
    <submittedName>
        <fullName evidence="2">Uncharacterized protein</fullName>
    </submittedName>
</protein>
<keyword evidence="3" id="KW-1185">Reference proteome</keyword>
<dbReference type="AlphaFoldDB" id="A0AAN7VKC2"/>
<dbReference type="EMBL" id="JAVRBK010000001">
    <property type="protein sequence ID" value="KAK5650875.1"/>
    <property type="molecule type" value="Genomic_DNA"/>
</dbReference>
<feature type="compositionally biased region" description="Pro residues" evidence="1">
    <location>
        <begin position="8"/>
        <end position="18"/>
    </location>
</feature>
<evidence type="ECO:0000256" key="1">
    <source>
        <dbReference type="SAM" id="MobiDB-lite"/>
    </source>
</evidence>
<proteinExistence type="predicted"/>
<feature type="region of interest" description="Disordered" evidence="1">
    <location>
        <begin position="1"/>
        <end position="21"/>
    </location>
</feature>
<dbReference type="Proteomes" id="UP001329430">
    <property type="component" value="Chromosome 1"/>
</dbReference>
<evidence type="ECO:0000313" key="2">
    <source>
        <dbReference type="EMBL" id="KAK5650875.1"/>
    </source>
</evidence>
<accession>A0AAN7VKC2</accession>
<name>A0AAN7VKC2_9COLE</name>
<reference evidence="2 3" key="1">
    <citation type="journal article" date="2024" name="Insects">
        <title>An Improved Chromosome-Level Genome Assembly of the Firefly Pyrocoelia pectoralis.</title>
        <authorList>
            <person name="Fu X."/>
            <person name="Meyer-Rochow V.B."/>
            <person name="Ballantyne L."/>
            <person name="Zhu X."/>
        </authorList>
    </citation>
    <scope>NUCLEOTIDE SEQUENCE [LARGE SCALE GENOMIC DNA]</scope>
    <source>
        <strain evidence="2">XCY_ONT2</strain>
    </source>
</reference>
<comment type="caution">
    <text evidence="2">The sequence shown here is derived from an EMBL/GenBank/DDBJ whole genome shotgun (WGS) entry which is preliminary data.</text>
</comment>
<sequence length="451" mass="52130">MSEETGGPGPPQNKPPNPLMDCSDENRYDLNNKYKECDIGPYVVFLQHKIKNISRLFPVRVGFYLQKVNEFKNDILDIKPIGINRVKVIFKTYHVANSLINHEVVIENDLIAYIPKFFNHRKGVVRMVDTYFSEAYLVETIVSTIAVTEVKRLTRKVVDSNTNKTEFIKRQMIVATFAGNRIPDSIKINMVNFHVEPYIHPVIQCLKCLRYGHIQAQCKGKTRCNKCSEEHSTDVNCEQIQTLCVHCNSNLHHSLSKKCPEYNKQYNIKKIMALENISFKEAEFNYNNPSYAKVTTNNRFDLLKNVDNFPELPSLNKPLNQLNVTKTPKDPITPKQPLYKKRKHISPPTTPEFPPPTILAVPKTRNDRPQRHSVFTSYNHYRELNLGKEKIIDQITSYVIEAIKNMKPVNDTNVKSYIVSLFDSLVRDSENSILLDDDRFATEDDDEQSTY</sequence>
<gene>
    <name evidence="2" type="ORF">RI129_001904</name>
</gene>
<organism evidence="2 3">
    <name type="scientific">Pyrocoelia pectoralis</name>
    <dbReference type="NCBI Taxonomy" id="417401"/>
    <lineage>
        <taxon>Eukaryota</taxon>
        <taxon>Metazoa</taxon>
        <taxon>Ecdysozoa</taxon>
        <taxon>Arthropoda</taxon>
        <taxon>Hexapoda</taxon>
        <taxon>Insecta</taxon>
        <taxon>Pterygota</taxon>
        <taxon>Neoptera</taxon>
        <taxon>Endopterygota</taxon>
        <taxon>Coleoptera</taxon>
        <taxon>Polyphaga</taxon>
        <taxon>Elateriformia</taxon>
        <taxon>Elateroidea</taxon>
        <taxon>Lampyridae</taxon>
        <taxon>Lampyrinae</taxon>
        <taxon>Pyrocoelia</taxon>
    </lineage>
</organism>
<evidence type="ECO:0000313" key="3">
    <source>
        <dbReference type="Proteomes" id="UP001329430"/>
    </source>
</evidence>